<reference evidence="13" key="1">
    <citation type="journal article" date="2020" name="Stud. Mycol.">
        <title>101 Dothideomycetes genomes: a test case for predicting lifestyles and emergence of pathogens.</title>
        <authorList>
            <person name="Haridas S."/>
            <person name="Albert R."/>
            <person name="Binder M."/>
            <person name="Bloem J."/>
            <person name="Labutti K."/>
            <person name="Salamov A."/>
            <person name="Andreopoulos B."/>
            <person name="Baker S."/>
            <person name="Barry K."/>
            <person name="Bills G."/>
            <person name="Bluhm B."/>
            <person name="Cannon C."/>
            <person name="Castanera R."/>
            <person name="Culley D."/>
            <person name="Daum C."/>
            <person name="Ezra D."/>
            <person name="Gonzalez J."/>
            <person name="Henrissat B."/>
            <person name="Kuo A."/>
            <person name="Liang C."/>
            <person name="Lipzen A."/>
            <person name="Lutzoni F."/>
            <person name="Magnuson J."/>
            <person name="Mondo S."/>
            <person name="Nolan M."/>
            <person name="Ohm R."/>
            <person name="Pangilinan J."/>
            <person name="Park H.-J."/>
            <person name="Ramirez L."/>
            <person name="Alfaro M."/>
            <person name="Sun H."/>
            <person name="Tritt A."/>
            <person name="Yoshinaga Y."/>
            <person name="Zwiers L.-H."/>
            <person name="Turgeon B."/>
            <person name="Goodwin S."/>
            <person name="Spatafora J."/>
            <person name="Crous P."/>
            <person name="Grigoriev I."/>
        </authorList>
    </citation>
    <scope>NUCLEOTIDE SEQUENCE</scope>
    <source>
        <strain evidence="13">CBS 125425</strain>
    </source>
</reference>
<evidence type="ECO:0000256" key="3">
    <source>
        <dbReference type="ARBA" id="ARBA00006462"/>
    </source>
</evidence>
<protein>
    <recommendedName>
        <fullName evidence="4">N-acetylgalactosaminide beta-1,3-galactosyltransferase</fullName>
        <ecNumber evidence="4">2.4.1.122</ecNumber>
    </recommendedName>
</protein>
<proteinExistence type="inferred from homology"/>
<dbReference type="OrthoDB" id="414175at2759"/>
<keyword evidence="6" id="KW-0808">Transferase</keyword>
<evidence type="ECO:0000256" key="7">
    <source>
        <dbReference type="ARBA" id="ARBA00022692"/>
    </source>
</evidence>
<evidence type="ECO:0000256" key="9">
    <source>
        <dbReference type="ARBA" id="ARBA00022968"/>
    </source>
</evidence>
<comment type="subcellular location">
    <subcellularLocation>
        <location evidence="1">Membrane</location>
        <topology evidence="1">Single-pass type II membrane protein</topology>
    </subcellularLocation>
</comment>
<dbReference type="PANTHER" id="PTHR23033:SF43">
    <property type="entry name" value="APPLE DOMAIN-CONTAINING PROTEIN"/>
    <property type="match status" value="1"/>
</dbReference>
<dbReference type="Gene3D" id="3.90.550.50">
    <property type="match status" value="1"/>
</dbReference>
<dbReference type="GO" id="GO:0016020">
    <property type="term" value="C:membrane"/>
    <property type="evidence" value="ECO:0007669"/>
    <property type="project" value="UniProtKB-SubCell"/>
</dbReference>
<dbReference type="InterPro" id="IPR026050">
    <property type="entry name" value="C1GALT1/C1GALT1_chp1"/>
</dbReference>
<dbReference type="Pfam" id="PF02434">
    <property type="entry name" value="Fringe"/>
    <property type="match status" value="1"/>
</dbReference>
<accession>A0A9P4QZ49</accession>
<dbReference type="AlphaFoldDB" id="A0A9P4QZ49"/>
<gene>
    <name evidence="13" type="ORF">EJ04DRAFT_467664</name>
</gene>
<dbReference type="EMBL" id="ML996155">
    <property type="protein sequence ID" value="KAF2733868.1"/>
    <property type="molecule type" value="Genomic_DNA"/>
</dbReference>
<feature type="domain" description="Fringe-like glycosyltransferase" evidence="12">
    <location>
        <begin position="177"/>
        <end position="252"/>
    </location>
</feature>
<evidence type="ECO:0000256" key="4">
    <source>
        <dbReference type="ARBA" id="ARBA00012557"/>
    </source>
</evidence>
<keyword evidence="9" id="KW-0735">Signal-anchor</keyword>
<evidence type="ECO:0000313" key="14">
    <source>
        <dbReference type="Proteomes" id="UP000799444"/>
    </source>
</evidence>
<evidence type="ECO:0000256" key="11">
    <source>
        <dbReference type="ARBA" id="ARBA00023136"/>
    </source>
</evidence>
<dbReference type="GO" id="GO:0016263">
    <property type="term" value="F:glycoprotein-N-acetylgalactosamine 3-beta-galactosyltransferase activity"/>
    <property type="evidence" value="ECO:0007669"/>
    <property type="project" value="UniProtKB-EC"/>
</dbReference>
<keyword evidence="8" id="KW-0547">Nucleotide-binding</keyword>
<keyword evidence="11" id="KW-0472">Membrane</keyword>
<evidence type="ECO:0000256" key="10">
    <source>
        <dbReference type="ARBA" id="ARBA00022989"/>
    </source>
</evidence>
<dbReference type="GO" id="GO:0000166">
    <property type="term" value="F:nucleotide binding"/>
    <property type="evidence" value="ECO:0007669"/>
    <property type="project" value="UniProtKB-KW"/>
</dbReference>
<evidence type="ECO:0000256" key="5">
    <source>
        <dbReference type="ARBA" id="ARBA00022676"/>
    </source>
</evidence>
<keyword evidence="7" id="KW-0812">Transmembrane</keyword>
<dbReference type="Proteomes" id="UP000799444">
    <property type="component" value="Unassembled WGS sequence"/>
</dbReference>
<comment type="caution">
    <text evidence="13">The sequence shown here is derived from an EMBL/GenBank/DDBJ whole genome shotgun (WGS) entry which is preliminary data.</text>
</comment>
<keyword evidence="5" id="KW-0328">Glycosyltransferase</keyword>
<name>A0A9P4QZ49_9PLEO</name>
<evidence type="ECO:0000256" key="1">
    <source>
        <dbReference type="ARBA" id="ARBA00004606"/>
    </source>
</evidence>
<keyword evidence="10" id="KW-1133">Transmembrane helix</keyword>
<dbReference type="PANTHER" id="PTHR23033">
    <property type="entry name" value="BETA1,3-GALACTOSYLTRANSFERASE"/>
    <property type="match status" value="1"/>
</dbReference>
<comment type="similarity">
    <text evidence="3">Belongs to the glycosyltransferase 31 family. Beta3-Gal-T subfamily.</text>
</comment>
<evidence type="ECO:0000256" key="2">
    <source>
        <dbReference type="ARBA" id="ARBA00004922"/>
    </source>
</evidence>
<keyword evidence="14" id="KW-1185">Reference proteome</keyword>
<sequence length="470" mass="53171">MIRALSMRLSRRPGRLLFAALILFFTAYSLSRSGGRQRNKPPGFVNVHTHSFFPPIKSPSRAVEPDYCEGFPTYLLESVQVVLKTGAADSAKNKAHVSTITSCVSNLIIISDHDEKIGDHQAVDILSTLPTSYTINNTDFDAYATHKKAHADGDAVGYSMAGWKLDRFKFLPMVDKAYEMNPTAKWYVFLESDVYFFWDTLFRLLDQMKPEEPHYMGSPVAGSYDRYFAYGGAGFVLSQGLMAKLYPPKAGELVGTVNNNNRLSIQYEQWAKADCCGDAVLGYAILNSTGVRLEGLYPTFAGDELKNIKIDEDRWCVPLLSLHRIVPEQMENLWKWERTRPFTKNAFTYSSLLAYTHAHLRDGPTRDFWDNLSEAPVPNERPAHRDANACGSECHNDPKCLQYSYSQTVCRHSNYIKLGNSVDKENGGQGEFISGWDTQKLADWGFKYDEHKNLLDTSCSQVNWLKPEVR</sequence>
<evidence type="ECO:0000256" key="8">
    <source>
        <dbReference type="ARBA" id="ARBA00022741"/>
    </source>
</evidence>
<dbReference type="EC" id="2.4.1.122" evidence="4"/>
<evidence type="ECO:0000259" key="12">
    <source>
        <dbReference type="Pfam" id="PF02434"/>
    </source>
</evidence>
<evidence type="ECO:0000313" key="13">
    <source>
        <dbReference type="EMBL" id="KAF2733868.1"/>
    </source>
</evidence>
<evidence type="ECO:0000256" key="6">
    <source>
        <dbReference type="ARBA" id="ARBA00022679"/>
    </source>
</evidence>
<dbReference type="InterPro" id="IPR003378">
    <property type="entry name" value="Fringe-like_glycosylTrfase"/>
</dbReference>
<comment type="pathway">
    <text evidence="2">Protein modification; protein glycosylation.</text>
</comment>
<organism evidence="13 14">
    <name type="scientific">Polyplosphaeria fusca</name>
    <dbReference type="NCBI Taxonomy" id="682080"/>
    <lineage>
        <taxon>Eukaryota</taxon>
        <taxon>Fungi</taxon>
        <taxon>Dikarya</taxon>
        <taxon>Ascomycota</taxon>
        <taxon>Pezizomycotina</taxon>
        <taxon>Dothideomycetes</taxon>
        <taxon>Pleosporomycetidae</taxon>
        <taxon>Pleosporales</taxon>
        <taxon>Tetraplosphaeriaceae</taxon>
        <taxon>Polyplosphaeria</taxon>
    </lineage>
</organism>